<feature type="transmembrane region" description="Helical" evidence="5">
    <location>
        <begin position="185"/>
        <end position="205"/>
    </location>
</feature>
<sequence length="747" mass="85105">MKKNFRRTGKPTLPEIQEEGLLTPLRRGASFSAYAVAHHKLVTPSLRDLETGSDHNLHSNVEMAAALVDQAMQGRFLPLAVVYHKDYESAKRAFLLHHQLYLARGIVYLILMLLPFFEIPAWCNGEMPNPCGNFDGSAYALSRLPYIHPWSSLVIEVLCVLILVWSVTLQWYFMGPSFWRNPVAVYKVILLMAMAIAISSSAAGIAKPQGIKFSMYLRILVPIVFSRALRNCFCMTLRIGLTFMDIMVLVVAFMLVSAWLGTALFSDSTAEFKDYVTSLFNLFVLLTTANNPTVWATVYSANRLSFFFFFTYLIIGFFFLMSLAFSVVYSNYKSQMVVEVAKRITARQGNLRAAFGLLDIKHQEWIDGATMIALFLAIGRYSSTSKSLLSSVLPSSSRHIPDVRARTSRLFLALNKRGDFKIWSDEFEELCDVIAKEVERKPAAQTPGRYHRLSDMHFVKHPCYAYVIWAFTFASLAVAIVQLNVDGRLQILLLSLEFLFGWVFAMDAMLKICVQGWKPYWWSSLNRFDFVVTVLIVCLHLFSFFYHDSRNWVSYLIIMRGFRIFTLVTLVSRWWLVAQTLLHAIPATAPVLVLQFLVCSFFSLLGMHLFGGLVYAGNPALQGTEYLAMGYDAFNYNDFASAMVTSFNLCVANKWYVIMDAYAAATGNRWVQSFFIAFWMLDVAFMLNVVLAFFVEAFTSQMEKEERARVHEQWEMHGQKKSGGILPFRTTKSSSCDIYEDGTRYCT</sequence>
<feature type="transmembrane region" description="Helical" evidence="5">
    <location>
        <begin position="588"/>
        <end position="610"/>
    </location>
</feature>
<feature type="transmembrane region" description="Helical" evidence="5">
    <location>
        <begin position="241"/>
        <end position="260"/>
    </location>
</feature>
<keyword evidence="3 5" id="KW-1133">Transmembrane helix</keyword>
<feature type="transmembrane region" description="Helical" evidence="5">
    <location>
        <begin position="101"/>
        <end position="119"/>
    </location>
</feature>
<feature type="transmembrane region" description="Helical" evidence="5">
    <location>
        <begin position="463"/>
        <end position="483"/>
    </location>
</feature>
<protein>
    <recommendedName>
        <fullName evidence="6">Ion transport domain-containing protein</fullName>
    </recommendedName>
</protein>
<evidence type="ECO:0000256" key="3">
    <source>
        <dbReference type="ARBA" id="ARBA00022989"/>
    </source>
</evidence>
<proteinExistence type="predicted"/>
<dbReference type="PANTHER" id="PTHR46988">
    <property type="entry name" value="TWO PORE CALCIUM CHANNEL PROTEIN 1"/>
    <property type="match status" value="1"/>
</dbReference>
<dbReference type="Gene3D" id="1.10.287.70">
    <property type="match status" value="2"/>
</dbReference>
<dbReference type="PANTHER" id="PTHR46988:SF4">
    <property type="entry name" value="ION TRANSPORT DOMAIN-CONTAINING PROTEIN"/>
    <property type="match status" value="1"/>
</dbReference>
<keyword evidence="2 5" id="KW-0812">Transmembrane</keyword>
<dbReference type="Pfam" id="PF00520">
    <property type="entry name" value="Ion_trans"/>
    <property type="match status" value="2"/>
</dbReference>
<accession>A0ABP0TY42</accession>
<evidence type="ECO:0000256" key="1">
    <source>
        <dbReference type="ARBA" id="ARBA00004141"/>
    </source>
</evidence>
<evidence type="ECO:0000256" key="4">
    <source>
        <dbReference type="ARBA" id="ARBA00023136"/>
    </source>
</evidence>
<dbReference type="InterPro" id="IPR027359">
    <property type="entry name" value="Volt_channel_dom_sf"/>
</dbReference>
<feature type="transmembrane region" description="Helical" evidence="5">
    <location>
        <begin position="280"/>
        <end position="299"/>
    </location>
</feature>
<evidence type="ECO:0000256" key="2">
    <source>
        <dbReference type="ARBA" id="ARBA00022692"/>
    </source>
</evidence>
<dbReference type="Proteomes" id="UP001497512">
    <property type="component" value="Chromosome 16"/>
</dbReference>
<feature type="transmembrane region" description="Helical" evidence="5">
    <location>
        <begin position="552"/>
        <end position="576"/>
    </location>
</feature>
<name>A0ABP0TY42_9BRYO</name>
<feature type="transmembrane region" description="Helical" evidence="5">
    <location>
        <begin position="528"/>
        <end position="546"/>
    </location>
</feature>
<feature type="domain" description="Ion transport" evidence="6">
    <location>
        <begin position="153"/>
        <end position="335"/>
    </location>
</feature>
<keyword evidence="8" id="KW-1185">Reference proteome</keyword>
<organism evidence="7 8">
    <name type="scientific">Sphagnum troendelagicum</name>
    <dbReference type="NCBI Taxonomy" id="128251"/>
    <lineage>
        <taxon>Eukaryota</taxon>
        <taxon>Viridiplantae</taxon>
        <taxon>Streptophyta</taxon>
        <taxon>Embryophyta</taxon>
        <taxon>Bryophyta</taxon>
        <taxon>Sphagnophytina</taxon>
        <taxon>Sphagnopsida</taxon>
        <taxon>Sphagnales</taxon>
        <taxon>Sphagnaceae</taxon>
        <taxon>Sphagnum</taxon>
    </lineage>
</organism>
<evidence type="ECO:0000313" key="7">
    <source>
        <dbReference type="EMBL" id="CAK9207641.1"/>
    </source>
</evidence>
<dbReference type="SUPFAM" id="SSF81324">
    <property type="entry name" value="Voltage-gated potassium channels"/>
    <property type="match status" value="1"/>
</dbReference>
<evidence type="ECO:0000256" key="5">
    <source>
        <dbReference type="SAM" id="Phobius"/>
    </source>
</evidence>
<reference evidence="7" key="1">
    <citation type="submission" date="2024-02" db="EMBL/GenBank/DDBJ databases">
        <authorList>
            <consortium name="ELIXIR-Norway"/>
            <consortium name="Elixir Norway"/>
        </authorList>
    </citation>
    <scope>NUCLEOTIDE SEQUENCE</scope>
</reference>
<dbReference type="Gene3D" id="1.20.120.350">
    <property type="entry name" value="Voltage-gated potassium channels. Chain C"/>
    <property type="match status" value="1"/>
</dbReference>
<keyword evidence="4 5" id="KW-0472">Membrane</keyword>
<dbReference type="InterPro" id="IPR005821">
    <property type="entry name" value="Ion_trans_dom"/>
</dbReference>
<dbReference type="InterPro" id="IPR044581">
    <property type="entry name" value="TPC1_plant"/>
</dbReference>
<feature type="transmembrane region" description="Helical" evidence="5">
    <location>
        <begin position="211"/>
        <end position="229"/>
    </location>
</feature>
<evidence type="ECO:0000313" key="8">
    <source>
        <dbReference type="Proteomes" id="UP001497512"/>
    </source>
</evidence>
<feature type="transmembrane region" description="Helical" evidence="5">
    <location>
        <begin position="150"/>
        <end position="173"/>
    </location>
</feature>
<dbReference type="EMBL" id="OZ019908">
    <property type="protein sequence ID" value="CAK9207641.1"/>
    <property type="molecule type" value="Genomic_DNA"/>
</dbReference>
<feature type="domain" description="Ion transport" evidence="6">
    <location>
        <begin position="462"/>
        <end position="705"/>
    </location>
</feature>
<feature type="transmembrane region" description="Helical" evidence="5">
    <location>
        <begin position="306"/>
        <end position="329"/>
    </location>
</feature>
<gene>
    <name evidence="7" type="ORF">CSSPTR1EN2_LOCUS8908</name>
</gene>
<evidence type="ECO:0000259" key="6">
    <source>
        <dbReference type="Pfam" id="PF00520"/>
    </source>
</evidence>
<feature type="transmembrane region" description="Helical" evidence="5">
    <location>
        <begin position="676"/>
        <end position="699"/>
    </location>
</feature>
<comment type="subcellular location">
    <subcellularLocation>
        <location evidence="1">Membrane</location>
        <topology evidence="1">Multi-pass membrane protein</topology>
    </subcellularLocation>
</comment>
<feature type="transmembrane region" description="Helical" evidence="5">
    <location>
        <begin position="489"/>
        <end position="508"/>
    </location>
</feature>